<reference evidence="1 2" key="1">
    <citation type="submission" date="2019-06" db="EMBL/GenBank/DDBJ databases">
        <title>Draft genomes of female and male turbot (Scophthalmus maximus).</title>
        <authorList>
            <person name="Xu H."/>
            <person name="Xu X.-W."/>
            <person name="Shao C."/>
            <person name="Chen S."/>
        </authorList>
    </citation>
    <scope>NUCLEOTIDE SEQUENCE [LARGE SCALE GENOMIC DNA]</scope>
    <source>
        <strain evidence="1">Ysfricsl-2016a</strain>
        <tissue evidence="1">Blood</tissue>
    </source>
</reference>
<evidence type="ECO:0000313" key="2">
    <source>
        <dbReference type="Proteomes" id="UP000438429"/>
    </source>
</evidence>
<name>A0A6A4SBN0_SCOMX</name>
<evidence type="ECO:0000313" key="1">
    <source>
        <dbReference type="EMBL" id="KAF0029845.1"/>
    </source>
</evidence>
<protein>
    <submittedName>
        <fullName evidence="1">Uncharacterized protein</fullName>
    </submittedName>
</protein>
<dbReference type="EMBL" id="VEVO01000016">
    <property type="protein sequence ID" value="KAF0029845.1"/>
    <property type="molecule type" value="Genomic_DNA"/>
</dbReference>
<proteinExistence type="predicted"/>
<dbReference type="Proteomes" id="UP000438429">
    <property type="component" value="Unassembled WGS sequence"/>
</dbReference>
<dbReference type="AlphaFoldDB" id="A0A6A4SBN0"/>
<organism evidence="1 2">
    <name type="scientific">Scophthalmus maximus</name>
    <name type="common">Turbot</name>
    <name type="synonym">Psetta maxima</name>
    <dbReference type="NCBI Taxonomy" id="52904"/>
    <lineage>
        <taxon>Eukaryota</taxon>
        <taxon>Metazoa</taxon>
        <taxon>Chordata</taxon>
        <taxon>Craniata</taxon>
        <taxon>Vertebrata</taxon>
        <taxon>Euteleostomi</taxon>
        <taxon>Actinopterygii</taxon>
        <taxon>Neopterygii</taxon>
        <taxon>Teleostei</taxon>
        <taxon>Neoteleostei</taxon>
        <taxon>Acanthomorphata</taxon>
        <taxon>Carangaria</taxon>
        <taxon>Pleuronectiformes</taxon>
        <taxon>Pleuronectoidei</taxon>
        <taxon>Scophthalmidae</taxon>
        <taxon>Scophthalmus</taxon>
    </lineage>
</organism>
<accession>A0A6A4SBN0</accession>
<gene>
    <name evidence="1" type="ORF">F2P81_018950</name>
</gene>
<sequence length="204" mass="23081">MPTCIVLVAPELSDYRKQDQVPAEEEEAEEREDCEEEWADMVLILFSRQPEEDEEEEQRLFSCHEDLIPGQRRAFVHSCATDQICVRVGGGGGGAPVQQHNSPRLMKCGCDNTCKHLQRFILVLLDGNIELSYILQPHVLRGQEIFPPLVLCVDAAAQMQDLGMSTLWKSDGTKGHRTAEARFKAIPKFLQTKWSEDSRVKDAK</sequence>
<comment type="caution">
    <text evidence="1">The sequence shown here is derived from an EMBL/GenBank/DDBJ whole genome shotgun (WGS) entry which is preliminary data.</text>
</comment>